<protein>
    <recommendedName>
        <fullName evidence="8">CASP-like protein</fullName>
    </recommendedName>
</protein>
<keyword evidence="12" id="KW-1185">Reference proteome</keyword>
<dbReference type="Proteomes" id="UP000006729">
    <property type="component" value="Chromosome 1"/>
</dbReference>
<gene>
    <name evidence="11" type="ORF">POPTR_001G323700</name>
</gene>
<evidence type="ECO:0000313" key="11">
    <source>
        <dbReference type="EMBL" id="PNT57833.1"/>
    </source>
</evidence>
<dbReference type="KEGG" id="pop:7461629"/>
<evidence type="ECO:0000256" key="3">
    <source>
        <dbReference type="ARBA" id="ARBA00011489"/>
    </source>
</evidence>
<evidence type="ECO:0000256" key="6">
    <source>
        <dbReference type="ARBA" id="ARBA00022989"/>
    </source>
</evidence>
<feature type="transmembrane region" description="Helical" evidence="8">
    <location>
        <begin position="36"/>
        <end position="56"/>
    </location>
</feature>
<feature type="transmembrane region" description="Helical" evidence="8">
    <location>
        <begin position="120"/>
        <end position="142"/>
    </location>
</feature>
<dbReference type="AlphaFoldDB" id="A0A2K2C730"/>
<reference evidence="11 12" key="1">
    <citation type="journal article" date="2006" name="Science">
        <title>The genome of black cottonwood, Populus trichocarpa (Torr. &amp; Gray).</title>
        <authorList>
            <person name="Tuskan G.A."/>
            <person name="Difazio S."/>
            <person name="Jansson S."/>
            <person name="Bohlmann J."/>
            <person name="Grigoriev I."/>
            <person name="Hellsten U."/>
            <person name="Putnam N."/>
            <person name="Ralph S."/>
            <person name="Rombauts S."/>
            <person name="Salamov A."/>
            <person name="Schein J."/>
            <person name="Sterck L."/>
            <person name="Aerts A."/>
            <person name="Bhalerao R.R."/>
            <person name="Bhalerao R.P."/>
            <person name="Blaudez D."/>
            <person name="Boerjan W."/>
            <person name="Brun A."/>
            <person name="Brunner A."/>
            <person name="Busov V."/>
            <person name="Campbell M."/>
            <person name="Carlson J."/>
            <person name="Chalot M."/>
            <person name="Chapman J."/>
            <person name="Chen G.L."/>
            <person name="Cooper D."/>
            <person name="Coutinho P.M."/>
            <person name="Couturier J."/>
            <person name="Covert S."/>
            <person name="Cronk Q."/>
            <person name="Cunningham R."/>
            <person name="Davis J."/>
            <person name="Degroeve S."/>
            <person name="Dejardin A."/>
            <person name="Depamphilis C."/>
            <person name="Detter J."/>
            <person name="Dirks B."/>
            <person name="Dubchak I."/>
            <person name="Duplessis S."/>
            <person name="Ehlting J."/>
            <person name="Ellis B."/>
            <person name="Gendler K."/>
            <person name="Goodstein D."/>
            <person name="Gribskov M."/>
            <person name="Grimwood J."/>
            <person name="Groover A."/>
            <person name="Gunter L."/>
            <person name="Hamberger B."/>
            <person name="Heinze B."/>
            <person name="Helariutta Y."/>
            <person name="Henrissat B."/>
            <person name="Holligan D."/>
            <person name="Holt R."/>
            <person name="Huang W."/>
            <person name="Islam-Faridi N."/>
            <person name="Jones S."/>
            <person name="Jones-Rhoades M."/>
            <person name="Jorgensen R."/>
            <person name="Joshi C."/>
            <person name="Kangasjarvi J."/>
            <person name="Karlsson J."/>
            <person name="Kelleher C."/>
            <person name="Kirkpatrick R."/>
            <person name="Kirst M."/>
            <person name="Kohler A."/>
            <person name="Kalluri U."/>
            <person name="Larimer F."/>
            <person name="Leebens-Mack J."/>
            <person name="Leple J.C."/>
            <person name="Locascio P."/>
            <person name="Lou Y."/>
            <person name="Lucas S."/>
            <person name="Martin F."/>
            <person name="Montanini B."/>
            <person name="Napoli C."/>
            <person name="Nelson D.R."/>
            <person name="Nelson C."/>
            <person name="Nieminen K."/>
            <person name="Nilsson O."/>
            <person name="Pereda V."/>
            <person name="Peter G."/>
            <person name="Philippe R."/>
            <person name="Pilate G."/>
            <person name="Poliakov A."/>
            <person name="Razumovskaya J."/>
            <person name="Richardson P."/>
            <person name="Rinaldi C."/>
            <person name="Ritland K."/>
            <person name="Rouze P."/>
            <person name="Ryaboy D."/>
            <person name="Schmutz J."/>
            <person name="Schrader J."/>
            <person name="Segerman B."/>
            <person name="Shin H."/>
            <person name="Siddiqui A."/>
            <person name="Sterky F."/>
            <person name="Terry A."/>
            <person name="Tsai C.J."/>
            <person name="Uberbacher E."/>
            <person name="Unneberg P."/>
            <person name="Vahala J."/>
            <person name="Wall K."/>
            <person name="Wessler S."/>
            <person name="Yang G."/>
            <person name="Yin T."/>
            <person name="Douglas C."/>
            <person name="Marra M."/>
            <person name="Sandberg G."/>
            <person name="Van de Peer Y."/>
            <person name="Rokhsar D."/>
        </authorList>
    </citation>
    <scope>NUCLEOTIDE SEQUENCE [LARGE SCALE GENOMIC DNA]</scope>
    <source>
        <strain evidence="12">cv. Nisqually</strain>
    </source>
</reference>
<organism evidence="11 12">
    <name type="scientific">Populus trichocarpa</name>
    <name type="common">Western balsam poplar</name>
    <name type="synonym">Populus balsamifera subsp. trichocarpa</name>
    <dbReference type="NCBI Taxonomy" id="3694"/>
    <lineage>
        <taxon>Eukaryota</taxon>
        <taxon>Viridiplantae</taxon>
        <taxon>Streptophyta</taxon>
        <taxon>Embryophyta</taxon>
        <taxon>Tracheophyta</taxon>
        <taxon>Spermatophyta</taxon>
        <taxon>Magnoliopsida</taxon>
        <taxon>eudicotyledons</taxon>
        <taxon>Gunneridae</taxon>
        <taxon>Pentapetalae</taxon>
        <taxon>rosids</taxon>
        <taxon>fabids</taxon>
        <taxon>Malpighiales</taxon>
        <taxon>Salicaceae</taxon>
        <taxon>Saliceae</taxon>
        <taxon>Populus</taxon>
    </lineage>
</organism>
<feature type="transmembrane region" description="Helical" evidence="8">
    <location>
        <begin position="162"/>
        <end position="182"/>
    </location>
</feature>
<keyword evidence="4 8" id="KW-1003">Cell membrane</keyword>
<evidence type="ECO:0000256" key="8">
    <source>
        <dbReference type="RuleBase" id="RU361233"/>
    </source>
</evidence>
<evidence type="ECO:0000256" key="9">
    <source>
        <dbReference type="SAM" id="MobiDB-lite"/>
    </source>
</evidence>
<evidence type="ECO:0000256" key="5">
    <source>
        <dbReference type="ARBA" id="ARBA00022692"/>
    </source>
</evidence>
<keyword evidence="6 8" id="KW-1133">Transmembrane helix</keyword>
<feature type="region of interest" description="Disordered" evidence="9">
    <location>
        <begin position="1"/>
        <end position="25"/>
    </location>
</feature>
<evidence type="ECO:0000256" key="7">
    <source>
        <dbReference type="ARBA" id="ARBA00023136"/>
    </source>
</evidence>
<feature type="transmembrane region" description="Helical" evidence="8">
    <location>
        <begin position="76"/>
        <end position="99"/>
    </location>
</feature>
<keyword evidence="7 8" id="KW-0472">Membrane</keyword>
<comment type="similarity">
    <text evidence="2 8">Belongs to the Casparian strip membrane proteins (CASP) family.</text>
</comment>
<dbReference type="InterPro" id="IPR006459">
    <property type="entry name" value="CASP/CASPL"/>
</dbReference>
<keyword evidence="5 8" id="KW-0812">Transmembrane</keyword>
<sequence length="193" mass="21346">MASPQNTSQKRFFQANSPGGMPTASQSQRSRILAQITLRFLAIAFTVTAIPVMITAKEPVSLLGLAITPSYKQSSAMKFLLGVNATVFAFTALSMLFVWPLRRSGSKPINYFFLHLHDMVMTLLLISGCAAATAVGYLSQYGQPETYWSPICDIVKKFCHQMLISTVLSYLAFFCYLALNILSVHKLMSRATE</sequence>
<accession>A0A2K2C730</accession>
<evidence type="ECO:0000256" key="2">
    <source>
        <dbReference type="ARBA" id="ARBA00007651"/>
    </source>
</evidence>
<dbReference type="InterPro" id="IPR006702">
    <property type="entry name" value="CASP_dom"/>
</dbReference>
<dbReference type="GO" id="GO:0005886">
    <property type="term" value="C:plasma membrane"/>
    <property type="evidence" value="ECO:0007669"/>
    <property type="project" value="UniProtKB-SubCell"/>
</dbReference>
<evidence type="ECO:0000256" key="4">
    <source>
        <dbReference type="ARBA" id="ARBA00022475"/>
    </source>
</evidence>
<evidence type="ECO:0000259" key="10">
    <source>
        <dbReference type="Pfam" id="PF04535"/>
    </source>
</evidence>
<dbReference type="ExpressionAtlas" id="A0A2K2C730">
    <property type="expression patterns" value="differential"/>
</dbReference>
<dbReference type="OrthoDB" id="992805at2759"/>
<name>A0A2K2C730_POPTR</name>
<dbReference type="NCBIfam" id="TIGR01569">
    <property type="entry name" value="A_tha_TIGR01569"/>
    <property type="match status" value="1"/>
</dbReference>
<comment type="subunit">
    <text evidence="3 8">Homodimer and heterodimers.</text>
</comment>
<proteinExistence type="inferred from homology"/>
<dbReference type="SMR" id="A0A2K2C730"/>
<comment type="subcellular location">
    <subcellularLocation>
        <location evidence="1 8">Cell membrane</location>
        <topology evidence="1 8">Multi-pass membrane protein</topology>
    </subcellularLocation>
</comment>
<dbReference type="Pfam" id="PF04535">
    <property type="entry name" value="CASP_dom"/>
    <property type="match status" value="1"/>
</dbReference>
<evidence type="ECO:0000256" key="1">
    <source>
        <dbReference type="ARBA" id="ARBA00004651"/>
    </source>
</evidence>
<dbReference type="PANTHER" id="PTHR33573:SF47">
    <property type="entry name" value="CASP-LIKE PROTEIN 1U1"/>
    <property type="match status" value="1"/>
</dbReference>
<dbReference type="PANTHER" id="PTHR33573">
    <property type="entry name" value="CASP-LIKE PROTEIN 4A4"/>
    <property type="match status" value="1"/>
</dbReference>
<dbReference type="EMBL" id="CM009290">
    <property type="protein sequence ID" value="PNT57833.1"/>
    <property type="molecule type" value="Genomic_DNA"/>
</dbReference>
<evidence type="ECO:0000313" key="12">
    <source>
        <dbReference type="Proteomes" id="UP000006729"/>
    </source>
</evidence>
<feature type="domain" description="Casparian strip membrane protein" evidence="10">
    <location>
        <begin position="31"/>
        <end position="175"/>
    </location>
</feature>